<evidence type="ECO:0000256" key="6">
    <source>
        <dbReference type="ARBA" id="ARBA00023136"/>
    </source>
</evidence>
<dbReference type="SUPFAM" id="SSF51395">
    <property type="entry name" value="FMN-linked oxidoreductases"/>
    <property type="match status" value="1"/>
</dbReference>
<dbReference type="PIRSF" id="PIRSF000138">
    <property type="entry name" value="Al-hdrx_acd_dh"/>
    <property type="match status" value="1"/>
</dbReference>
<dbReference type="Pfam" id="PF01070">
    <property type="entry name" value="FMN_dh"/>
    <property type="match status" value="1"/>
</dbReference>
<keyword evidence="4 8" id="KW-0288">FMN</keyword>
<feature type="binding site" evidence="8">
    <location>
        <position position="164"/>
    </location>
    <ligand>
        <name>substrate</name>
    </ligand>
</feature>
<dbReference type="InterPro" id="IPR008259">
    <property type="entry name" value="FMN_hydac_DH_AS"/>
</dbReference>
<evidence type="ECO:0000256" key="3">
    <source>
        <dbReference type="ARBA" id="ARBA00022630"/>
    </source>
</evidence>
<evidence type="ECO:0000313" key="17">
    <source>
        <dbReference type="Proteomes" id="UP000253437"/>
    </source>
</evidence>
<dbReference type="GO" id="GO:0004459">
    <property type="term" value="F:L-lactate dehydrogenase (NAD+) activity"/>
    <property type="evidence" value="ECO:0007669"/>
    <property type="project" value="UniProtKB-UniRule"/>
</dbReference>
<dbReference type="InterPro" id="IPR012133">
    <property type="entry name" value="Alpha-hydoxy_acid_DH_FMN"/>
</dbReference>
<dbReference type="Gene3D" id="3.20.20.70">
    <property type="entry name" value="Aldolase class I"/>
    <property type="match status" value="1"/>
</dbReference>
<protein>
    <recommendedName>
        <fullName evidence="8">L-lactate dehydrogenase</fullName>
        <ecNumber evidence="8">1.1.-.-</ecNumber>
    </recommendedName>
</protein>
<feature type="binding site" evidence="10">
    <location>
        <position position="164"/>
    </location>
    <ligand>
        <name>glyoxylate</name>
        <dbReference type="ChEBI" id="CHEBI:36655"/>
    </ligand>
</feature>
<dbReference type="HAMAP" id="MF_01559">
    <property type="entry name" value="L_lact_dehydr"/>
    <property type="match status" value="1"/>
</dbReference>
<evidence type="ECO:0000256" key="10">
    <source>
        <dbReference type="PIRSR" id="PIRSR000138-2"/>
    </source>
</evidence>
<feature type="binding site" evidence="8 10">
    <location>
        <position position="251"/>
    </location>
    <ligand>
        <name>FMN</name>
        <dbReference type="ChEBI" id="CHEBI:58210"/>
    </ligand>
</feature>
<dbReference type="GO" id="GO:0006089">
    <property type="term" value="P:lactate metabolic process"/>
    <property type="evidence" value="ECO:0007669"/>
    <property type="project" value="UniProtKB-UniRule"/>
</dbReference>
<accession>K5U1A2</accession>
<dbReference type="EC" id="1.1.-.-" evidence="8"/>
<keyword evidence="16" id="KW-1185">Reference proteome</keyword>
<feature type="binding site" evidence="10">
    <location>
        <position position="275"/>
    </location>
    <ligand>
        <name>glyoxylate</name>
        <dbReference type="ChEBI" id="CHEBI:36655"/>
    </ligand>
</feature>
<evidence type="ECO:0000313" key="15">
    <source>
        <dbReference type="Proteomes" id="UP000008367"/>
    </source>
</evidence>
<evidence type="ECO:0000313" key="13">
    <source>
        <dbReference type="EMBL" id="EKM29896.1"/>
    </source>
</evidence>
<evidence type="ECO:0000313" key="14">
    <source>
        <dbReference type="EMBL" id="RIW14310.1"/>
    </source>
</evidence>
<dbReference type="EMBL" id="CP014039">
    <property type="protein sequence ID" value="AMF99522.1"/>
    <property type="molecule type" value="Genomic_DNA"/>
</dbReference>
<feature type="binding site" evidence="8">
    <location>
        <position position="129"/>
    </location>
    <ligand>
        <name>substrate</name>
    </ligand>
</feature>
<dbReference type="FunFam" id="3.20.20.70:FF:000029">
    <property type="entry name" value="L-lactate dehydrogenase"/>
    <property type="match status" value="1"/>
</dbReference>
<feature type="binding site" evidence="8 10">
    <location>
        <position position="155"/>
    </location>
    <ligand>
        <name>FMN</name>
        <dbReference type="ChEBI" id="CHEBI:58210"/>
    </ligand>
</feature>
<dbReference type="EMBL" id="AJSR01001885">
    <property type="protein sequence ID" value="EKM29896.1"/>
    <property type="molecule type" value="Genomic_DNA"/>
</dbReference>
<dbReference type="InterPro" id="IPR037396">
    <property type="entry name" value="FMN_HAD"/>
</dbReference>
<evidence type="ECO:0000313" key="12">
    <source>
        <dbReference type="EMBL" id="AMF99522.1"/>
    </source>
</evidence>
<dbReference type="Proteomes" id="UP000253437">
    <property type="component" value="Unassembled WGS sequence"/>
</dbReference>
<dbReference type="InterPro" id="IPR020920">
    <property type="entry name" value="LldD"/>
</dbReference>
<sequence length="379" mass="41372">MIISASTDYRAAAKAKLPPFLFHYIDGGSYDERTLKRNTDDLGDVALRQRVLRDMSDLSLETEIFGEKLAMPIALAPVGLTGMYARRGEVQAAKAAEKKGIPFTMSTVSVCPIEEVAPAIERPMWFQLYVLKDRGFMKNVLERAKAAGVTTLVFTVDMPVPGARYRDMHSGMSGPNAAMRRVFQAMRHPSWALDVGVLGKPHDLGNISTYRGEPTKLEDYIGWLGANFDPSISWKDLEWIRDFWDGPMVIKGILDEEDAKDAVRFGADGIVVSNHGGRQLDGVLSTAKALPSIADAVKGDLKIFVDSGIRTGLDVVRMLALGADCTLLGRSFVYALAAQGGAGVENLLDLYDKEMRVAMTLTGAKTIADLSRDSLVKIP</sequence>
<feature type="binding site" evidence="10">
    <location>
        <position position="24"/>
    </location>
    <ligand>
        <name>glyoxylate</name>
        <dbReference type="ChEBI" id="CHEBI:36655"/>
    </ligand>
</feature>
<evidence type="ECO:0000256" key="4">
    <source>
        <dbReference type="ARBA" id="ARBA00022643"/>
    </source>
</evidence>
<dbReference type="PANTHER" id="PTHR10578">
    <property type="entry name" value="S -2-HYDROXY-ACID OXIDASE-RELATED"/>
    <property type="match status" value="1"/>
</dbReference>
<dbReference type="InterPro" id="IPR013785">
    <property type="entry name" value="Aldolase_TIM"/>
</dbReference>
<keyword evidence="2 8" id="KW-1003">Cell membrane</keyword>
<reference evidence="12" key="3">
    <citation type="submission" date="2018-01" db="EMBL/GenBank/DDBJ databases">
        <title>FDA dAtabase for Regulatory Grade micrObial Sequences (FDA-ARGOS): Supporting development and validation of Infectious Disease Dx tests.</title>
        <authorList>
            <person name="Hoffmann M."/>
            <person name="Allard M."/>
            <person name="Evans P."/>
            <person name="Brown E."/>
            <person name="Tallon L."/>
            <person name="Sadzewicz L."/>
            <person name="Sengamalay N."/>
            <person name="Ott S."/>
            <person name="Godinez A."/>
            <person name="Nagaraj S."/>
            <person name="Vyas G."/>
            <person name="Aluvathingal J."/>
            <person name="Nadendla S."/>
            <person name="Geyer C."/>
            <person name="Sichtig H."/>
        </authorList>
    </citation>
    <scope>NUCLEOTIDE SEQUENCE</scope>
    <source>
        <strain evidence="12">FDAARGOS_107</strain>
    </source>
</reference>
<comment type="similarity">
    <text evidence="7 8">Belongs to the FMN-dependent alpha-hydroxy acid dehydrogenase family.</text>
</comment>
<dbReference type="PROSITE" id="PS00557">
    <property type="entry name" value="FMN_HYDROXY_ACID_DH_1"/>
    <property type="match status" value="1"/>
</dbReference>
<name>K5U1A2_VIBHA</name>
<dbReference type="OrthoDB" id="9770452at2"/>
<feature type="domain" description="FMN hydroxy acid dehydrogenase" evidence="11">
    <location>
        <begin position="1"/>
        <end position="379"/>
    </location>
</feature>
<feature type="binding site" evidence="8">
    <location>
        <position position="278"/>
    </location>
    <ligand>
        <name>substrate</name>
    </ligand>
</feature>
<evidence type="ECO:0000259" key="11">
    <source>
        <dbReference type="PROSITE" id="PS51349"/>
    </source>
</evidence>
<feature type="active site" description="Proton acceptor" evidence="8 9">
    <location>
        <position position="275"/>
    </location>
</feature>
<feature type="binding site" evidence="10">
    <location>
        <begin position="329"/>
        <end position="330"/>
    </location>
    <ligand>
        <name>FMN</name>
        <dbReference type="ChEBI" id="CHEBI:58210"/>
    </ligand>
</feature>
<reference evidence="13 15" key="1">
    <citation type="submission" date="2012-10" db="EMBL/GenBank/DDBJ databases">
        <title>Genome sequence of Vibrio Cholerae HENC-02.</title>
        <authorList>
            <person name="Eppinger M."/>
            <person name="Hasan N.A."/>
            <person name="Sengamalay N."/>
            <person name="Hine E."/>
            <person name="Su Q."/>
            <person name="Daugherty S.C."/>
            <person name="Young S."/>
            <person name="Sadzewicz L."/>
            <person name="Tallon L."/>
            <person name="Cebula T.A."/>
            <person name="Ravel J."/>
            <person name="Colwell R.R."/>
        </authorList>
    </citation>
    <scope>NUCLEOTIDE SEQUENCE [LARGE SCALE GENOMIC DNA]</scope>
    <source>
        <strain evidence="13 15">HENC-02</strain>
    </source>
</reference>
<dbReference type="PROSITE" id="PS51349">
    <property type="entry name" value="FMN_HYDROXY_ACID_DH_2"/>
    <property type="match status" value="1"/>
</dbReference>
<dbReference type="GO" id="GO:0009060">
    <property type="term" value="P:aerobic respiration"/>
    <property type="evidence" value="ECO:0007669"/>
    <property type="project" value="TreeGrafter"/>
</dbReference>
<organism evidence="13 15">
    <name type="scientific">Vibrio harveyi</name>
    <name type="common">Beneckea harveyi</name>
    <dbReference type="NCBI Taxonomy" id="669"/>
    <lineage>
        <taxon>Bacteria</taxon>
        <taxon>Pseudomonadati</taxon>
        <taxon>Pseudomonadota</taxon>
        <taxon>Gammaproteobacteria</taxon>
        <taxon>Vibrionales</taxon>
        <taxon>Vibrionaceae</taxon>
        <taxon>Vibrio</taxon>
    </lineage>
</organism>
<dbReference type="NCBIfam" id="NF008398">
    <property type="entry name" value="PRK11197.1"/>
    <property type="match status" value="1"/>
</dbReference>
<dbReference type="GO" id="GO:0005886">
    <property type="term" value="C:plasma membrane"/>
    <property type="evidence" value="ECO:0007669"/>
    <property type="project" value="UniProtKB-SubCell"/>
</dbReference>
<dbReference type="PANTHER" id="PTHR10578:SF85">
    <property type="entry name" value="L-LACTATE DEHYDROGENASE"/>
    <property type="match status" value="1"/>
</dbReference>
<dbReference type="RefSeq" id="WP_005452916.1">
    <property type="nucleotide sequence ID" value="NZ_AP031615.1"/>
</dbReference>
<feature type="binding site" evidence="8 10">
    <location>
        <position position="106"/>
    </location>
    <ligand>
        <name>FMN</name>
        <dbReference type="ChEBI" id="CHEBI:58210"/>
    </ligand>
</feature>
<dbReference type="CDD" id="cd02809">
    <property type="entry name" value="alpha_hydroxyacid_oxid_FMN"/>
    <property type="match status" value="1"/>
</dbReference>
<reference evidence="16" key="2">
    <citation type="submission" date="2015-12" db="EMBL/GenBank/DDBJ databases">
        <title>FDA dAtabase for Regulatory Grade micrObial Sequences (FDA-ARGOS): Supporting development and validation of Infectious Disease Dx tests.</title>
        <authorList>
            <person name="Hoffmann M."/>
            <person name="Allard M."/>
            <person name="Evans P."/>
            <person name="Brown E."/>
            <person name="Tallon L.J."/>
            <person name="Sadzewicz L."/>
            <person name="Sengamalay N."/>
            <person name="Ott S."/>
            <person name="Godinez A."/>
            <person name="Nagaraj S."/>
            <person name="Vyas G."/>
            <person name="Aluvathingal J."/>
            <person name="Nadendla S."/>
            <person name="Geyer C."/>
            <person name="Sichtig H."/>
        </authorList>
    </citation>
    <scope>NUCLEOTIDE SEQUENCE [LARGE SCALE GENOMIC DNA]</scope>
    <source>
        <strain evidence="16">ATCC 43516</strain>
    </source>
</reference>
<keyword evidence="5 8" id="KW-0560">Oxidoreductase</keyword>
<reference evidence="14 17" key="4">
    <citation type="submission" date="2018-08" db="EMBL/GenBank/DDBJ databases">
        <title>Vibrio harveyi strains pathogenic to white snook Centropomus viridis Lockington (1877) and potential probiotic bacteria.</title>
        <authorList>
            <person name="Soto-Rodriguez S."/>
            <person name="Gomez-Gil B."/>
            <person name="Lozano-Olvera R."/>
        </authorList>
    </citation>
    <scope>NUCLEOTIDE SEQUENCE [LARGE SCALE GENOMIC DNA]</scope>
    <source>
        <strain evidence="14 17">CAIM 1508</strain>
    </source>
</reference>
<feature type="binding site" evidence="10">
    <location>
        <position position="129"/>
    </location>
    <ligand>
        <name>glyoxylate</name>
        <dbReference type="ChEBI" id="CHEBI:36655"/>
    </ligand>
</feature>
<dbReference type="GO" id="GO:0010181">
    <property type="term" value="F:FMN binding"/>
    <property type="evidence" value="ECO:0007669"/>
    <property type="project" value="InterPro"/>
</dbReference>
<feature type="binding site" evidence="10">
    <location>
        <begin position="77"/>
        <end position="79"/>
    </location>
    <ligand>
        <name>FMN</name>
        <dbReference type="ChEBI" id="CHEBI:58210"/>
    </ligand>
</feature>
<dbReference type="AlphaFoldDB" id="K5U1A2"/>
<evidence type="ECO:0000256" key="7">
    <source>
        <dbReference type="ARBA" id="ARBA00024042"/>
    </source>
</evidence>
<gene>
    <name evidence="8 12" type="primary">lldD</name>
    <name evidence="12" type="ORF">AL538_17485</name>
    <name evidence="14" type="ORF">DS957_009285</name>
    <name evidence="13" type="ORF">VCHENC02_4325</name>
</gene>
<comment type="subcellular location">
    <subcellularLocation>
        <location evidence="8">Cell membrane</location>
        <topology evidence="8">Peripheral membrane protein</topology>
    </subcellularLocation>
</comment>
<comment type="cofactor">
    <cofactor evidence="1 8">
        <name>FMN</name>
        <dbReference type="ChEBI" id="CHEBI:58210"/>
    </cofactor>
</comment>
<feature type="binding site" evidence="10">
    <location>
        <position position="273"/>
    </location>
    <ligand>
        <name>FMN</name>
        <dbReference type="ChEBI" id="CHEBI:58210"/>
    </ligand>
</feature>
<accession>K5U2P5</accession>
<keyword evidence="3 8" id="KW-0285">Flavoprotein</keyword>
<dbReference type="InterPro" id="IPR000262">
    <property type="entry name" value="FMN-dep_DH"/>
</dbReference>
<evidence type="ECO:0000256" key="8">
    <source>
        <dbReference type="HAMAP-Rule" id="MF_01559"/>
    </source>
</evidence>
<comment type="function">
    <text evidence="8">Catalyzes the conversion of L-lactate to pyruvate. Is coupled to the respiratory chain.</text>
</comment>
<dbReference type="Proteomes" id="UP000067422">
    <property type="component" value="Chromosome 2"/>
</dbReference>
<evidence type="ECO:0000256" key="9">
    <source>
        <dbReference type="PIRSR" id="PIRSR000138-1"/>
    </source>
</evidence>
<evidence type="ECO:0000256" key="5">
    <source>
        <dbReference type="ARBA" id="ARBA00023002"/>
    </source>
</evidence>
<dbReference type="EMBL" id="QOUW02000024">
    <property type="protein sequence ID" value="RIW14310.1"/>
    <property type="molecule type" value="Genomic_DNA"/>
</dbReference>
<dbReference type="KEGG" id="vhr:AL538_17485"/>
<dbReference type="STRING" id="669.AL538_17485"/>
<keyword evidence="6 8" id="KW-0472">Membrane</keyword>
<dbReference type="HOGENOM" id="CLU_020639_0_0_6"/>
<dbReference type="NCBIfam" id="NF033901">
    <property type="entry name" value="L_lactate_LldD"/>
    <property type="match status" value="1"/>
</dbReference>
<feature type="binding site" evidence="8">
    <location>
        <begin position="306"/>
        <end position="330"/>
    </location>
    <ligand>
        <name>FMN</name>
        <dbReference type="ChEBI" id="CHEBI:58210"/>
    </ligand>
</feature>
<proteinExistence type="inferred from homology"/>
<dbReference type="GeneID" id="83584664"/>
<dbReference type="Proteomes" id="UP000008367">
    <property type="component" value="Unassembled WGS sequence"/>
</dbReference>
<feature type="binding site" evidence="10">
    <location>
        <begin position="306"/>
        <end position="310"/>
    </location>
    <ligand>
        <name>FMN</name>
        <dbReference type="ChEBI" id="CHEBI:58210"/>
    </ligand>
</feature>
<feature type="binding site" evidence="8">
    <location>
        <position position="24"/>
    </location>
    <ligand>
        <name>substrate</name>
    </ligand>
</feature>
<feature type="binding site" evidence="8 10">
    <location>
        <position position="127"/>
    </location>
    <ligand>
        <name>FMN</name>
        <dbReference type="ChEBI" id="CHEBI:58210"/>
    </ligand>
</feature>
<comment type="catalytic activity">
    <reaction evidence="8">
        <text>(S)-lactate + A = pyruvate + AH2</text>
        <dbReference type="Rhea" id="RHEA:45816"/>
        <dbReference type="ChEBI" id="CHEBI:13193"/>
        <dbReference type="ChEBI" id="CHEBI:15361"/>
        <dbReference type="ChEBI" id="CHEBI:16651"/>
        <dbReference type="ChEBI" id="CHEBI:17499"/>
    </reaction>
</comment>
<evidence type="ECO:0000313" key="16">
    <source>
        <dbReference type="Proteomes" id="UP000067422"/>
    </source>
</evidence>
<feature type="binding site" evidence="10">
    <location>
        <position position="278"/>
    </location>
    <ligand>
        <name>glyoxylate</name>
        <dbReference type="ChEBI" id="CHEBI:36655"/>
    </ligand>
</feature>
<evidence type="ECO:0000256" key="1">
    <source>
        <dbReference type="ARBA" id="ARBA00001917"/>
    </source>
</evidence>
<evidence type="ECO:0000256" key="2">
    <source>
        <dbReference type="ARBA" id="ARBA00022475"/>
    </source>
</evidence>